<gene>
    <name evidence="1" type="ORF">H1164_13155</name>
</gene>
<comment type="caution">
    <text evidence="1">The sequence shown here is derived from an EMBL/GenBank/DDBJ whole genome shotgun (WGS) entry which is preliminary data.</text>
</comment>
<organism evidence="1 2">
    <name type="scientific">Thermoactinomyces daqus</name>
    <dbReference type="NCBI Taxonomy" id="1329516"/>
    <lineage>
        <taxon>Bacteria</taxon>
        <taxon>Bacillati</taxon>
        <taxon>Bacillota</taxon>
        <taxon>Bacilli</taxon>
        <taxon>Bacillales</taxon>
        <taxon>Thermoactinomycetaceae</taxon>
        <taxon>Thermoactinomyces</taxon>
    </lineage>
</organism>
<dbReference type="OrthoDB" id="2066958at2"/>
<proteinExistence type="predicted"/>
<keyword evidence="2" id="KW-1185">Reference proteome</keyword>
<accession>A0A7W1XC03</accession>
<protein>
    <submittedName>
        <fullName evidence="1">Uncharacterized protein</fullName>
    </submittedName>
</protein>
<name>A0A7W1XC03_9BACL</name>
<dbReference type="EMBL" id="JACEIP010000022">
    <property type="protein sequence ID" value="MBA4543836.1"/>
    <property type="molecule type" value="Genomic_DNA"/>
</dbReference>
<sequence length="65" mass="7342">MSLPAGFIQIDLFAIPEDKPKKAPVRKRKETVYRCPKCGKTVGEGVPFIVAFCACGRRMEREDKQ</sequence>
<evidence type="ECO:0000313" key="2">
    <source>
        <dbReference type="Proteomes" id="UP000530514"/>
    </source>
</evidence>
<reference evidence="1 2" key="1">
    <citation type="submission" date="2020-07" db="EMBL/GenBank/DDBJ databases">
        <authorList>
            <person name="Feng H."/>
        </authorList>
    </citation>
    <scope>NUCLEOTIDE SEQUENCE [LARGE SCALE GENOMIC DNA]</scope>
    <source>
        <strain evidence="2">s-11</strain>
    </source>
</reference>
<dbReference type="AlphaFoldDB" id="A0A7W1XC03"/>
<dbReference type="Proteomes" id="UP000530514">
    <property type="component" value="Unassembled WGS sequence"/>
</dbReference>
<dbReference type="RefSeq" id="WP_033099964.1">
    <property type="nucleotide sequence ID" value="NZ_JACEIP010000022.1"/>
</dbReference>
<evidence type="ECO:0000313" key="1">
    <source>
        <dbReference type="EMBL" id="MBA4543836.1"/>
    </source>
</evidence>